<feature type="region of interest" description="Disordered" evidence="1">
    <location>
        <begin position="102"/>
        <end position="157"/>
    </location>
</feature>
<evidence type="ECO:0000259" key="2">
    <source>
        <dbReference type="Pfam" id="PF09090"/>
    </source>
</evidence>
<dbReference type="OrthoDB" id="10252707at2759"/>
<dbReference type="RefSeq" id="XP_013235617.1">
    <property type="nucleotide sequence ID" value="XM_013380163.1"/>
</dbReference>
<dbReference type="EMBL" id="HG677755">
    <property type="protein sequence ID" value="CDJ44870.1"/>
    <property type="molecule type" value="Genomic_DNA"/>
</dbReference>
<feature type="domain" description="MIF4G-like type 2" evidence="2">
    <location>
        <begin position="179"/>
        <end position="311"/>
    </location>
</feature>
<sequence length="411" mass="44531">MLKFSFRGEEEKKESAVGVYRLLVSLVGRHKSKGPLVPPQKFQVEENSEERAEGAMDTDGAAEAAEGKDAAAEGEQKEAAAAADAAADATADAAAGDAAAAGAVNGSNSPAAAETLDGEAADSTAAAGSAAAAAAAEDDTVMEEESEKGEQRGPPRVVDTSILETCCRDTSGAPWTPEEALKLFVFCLLSFGSKTQTHLNRILSNYLQTFICFANQSEDPAEAREPEVDIHPAVLQAVQKFWSTSQQRTALTLHAFLKSGILQRARVLQELCAADANIRDSWGQLELVETVLRGALDECENAREEAAAASAPMPTNTEAEQLLHFLMVHLIEDLIKETSPARSRFLFLRCIFFGRKYAEFINLQKLKEEVEMVLSGIEDRRVSNLLIVIGQVQKHYCSTYKEWQMKTNSET</sequence>
<name>U6LAT1_EIMTE</name>
<reference evidence="3" key="2">
    <citation type="submission" date="2013-10" db="EMBL/GenBank/DDBJ databases">
        <authorList>
            <person name="Aslett M."/>
        </authorList>
    </citation>
    <scope>NUCLEOTIDE SEQUENCE [LARGE SCALE GENOMIC DNA]</scope>
    <source>
        <strain evidence="3">Houghton</strain>
    </source>
</reference>
<feature type="compositionally biased region" description="Low complexity" evidence="1">
    <location>
        <begin position="121"/>
        <end position="135"/>
    </location>
</feature>
<dbReference type="Proteomes" id="UP000030747">
    <property type="component" value="Unassembled WGS sequence"/>
</dbReference>
<protein>
    <recommendedName>
        <fullName evidence="2">MIF4G-like type 2 domain-containing protein</fullName>
    </recommendedName>
</protein>
<evidence type="ECO:0000313" key="4">
    <source>
        <dbReference type="Proteomes" id="UP000030747"/>
    </source>
</evidence>
<dbReference type="InterPro" id="IPR016024">
    <property type="entry name" value="ARM-type_fold"/>
</dbReference>
<evidence type="ECO:0000313" key="3">
    <source>
        <dbReference type="EMBL" id="CDJ44870.1"/>
    </source>
</evidence>
<reference evidence="3" key="1">
    <citation type="submission" date="2013-10" db="EMBL/GenBank/DDBJ databases">
        <title>Genomic analysis of the causative agents of coccidiosis in chickens.</title>
        <authorList>
            <person name="Reid A.J."/>
            <person name="Blake D."/>
            <person name="Billington K."/>
            <person name="Browne H."/>
            <person name="Dunn M."/>
            <person name="Hung S."/>
            <person name="Kawahara F."/>
            <person name="Miranda-Saavedra D."/>
            <person name="Mourier T."/>
            <person name="Nagra H."/>
            <person name="Otto T.D."/>
            <person name="Rawlings N."/>
            <person name="Sanchez A."/>
            <person name="Sanders M."/>
            <person name="Subramaniam C."/>
            <person name="Tay Y."/>
            <person name="Dear P."/>
            <person name="Doerig C."/>
            <person name="Gruber A."/>
            <person name="Parkinson J."/>
            <person name="Shirley M."/>
            <person name="Wan K.L."/>
            <person name="Berriman M."/>
            <person name="Tomley F."/>
            <person name="Pain A."/>
        </authorList>
    </citation>
    <scope>NUCLEOTIDE SEQUENCE [LARGE SCALE GENOMIC DNA]</scope>
    <source>
        <strain evidence="3">Houghton</strain>
    </source>
</reference>
<dbReference type="VEuPathDB" id="ToxoDB:ETH2_0417800"/>
<feature type="region of interest" description="Disordered" evidence="1">
    <location>
        <begin position="31"/>
        <end position="84"/>
    </location>
</feature>
<accession>U6LAT1</accession>
<dbReference type="VEuPathDB" id="ToxoDB:ETH_00003115"/>
<dbReference type="InterPro" id="IPR015174">
    <property type="entry name" value="MIF4G-like_typ-2"/>
</dbReference>
<dbReference type="GeneID" id="25249836"/>
<keyword evidence="4" id="KW-1185">Reference proteome</keyword>
<organism evidence="3 4">
    <name type="scientific">Eimeria tenella</name>
    <name type="common">Coccidian parasite</name>
    <dbReference type="NCBI Taxonomy" id="5802"/>
    <lineage>
        <taxon>Eukaryota</taxon>
        <taxon>Sar</taxon>
        <taxon>Alveolata</taxon>
        <taxon>Apicomplexa</taxon>
        <taxon>Conoidasida</taxon>
        <taxon>Coccidia</taxon>
        <taxon>Eucoccidiorida</taxon>
        <taxon>Eimeriorina</taxon>
        <taxon>Eimeriidae</taxon>
        <taxon>Eimeria</taxon>
    </lineage>
</organism>
<dbReference type="SUPFAM" id="SSF48371">
    <property type="entry name" value="ARM repeat"/>
    <property type="match status" value="1"/>
</dbReference>
<feature type="compositionally biased region" description="Acidic residues" evidence="1">
    <location>
        <begin position="136"/>
        <end position="147"/>
    </location>
</feature>
<dbReference type="Pfam" id="PF09090">
    <property type="entry name" value="MIF4G_like_2"/>
    <property type="match status" value="1"/>
</dbReference>
<gene>
    <name evidence="3" type="ORF">ETH_00003115</name>
</gene>
<feature type="compositionally biased region" description="Low complexity" evidence="1">
    <location>
        <begin position="55"/>
        <end position="64"/>
    </location>
</feature>
<feature type="compositionally biased region" description="Basic and acidic residues" evidence="1">
    <location>
        <begin position="65"/>
        <end position="78"/>
    </location>
</feature>
<dbReference type="Gene3D" id="1.25.40.180">
    <property type="match status" value="1"/>
</dbReference>
<dbReference type="AlphaFoldDB" id="U6LAT1"/>
<proteinExistence type="predicted"/>
<evidence type="ECO:0000256" key="1">
    <source>
        <dbReference type="SAM" id="MobiDB-lite"/>
    </source>
</evidence>
<dbReference type="GO" id="GO:0016070">
    <property type="term" value="P:RNA metabolic process"/>
    <property type="evidence" value="ECO:0007669"/>
    <property type="project" value="InterPro"/>
</dbReference>